<keyword evidence="1" id="KW-0472">Membrane</keyword>
<name>A0ABS9UAQ4_9BACL</name>
<reference evidence="2 3" key="1">
    <citation type="submission" date="2022-03" db="EMBL/GenBank/DDBJ databases">
        <authorList>
            <person name="Jo J.-H."/>
            <person name="Im W.-T."/>
        </authorList>
    </citation>
    <scope>NUCLEOTIDE SEQUENCE [LARGE SCALE GENOMIC DNA]</scope>
    <source>
        <strain evidence="2 3">MA9</strain>
    </source>
</reference>
<feature type="transmembrane region" description="Helical" evidence="1">
    <location>
        <begin position="82"/>
        <end position="100"/>
    </location>
</feature>
<dbReference type="EMBL" id="JAKZFC010000001">
    <property type="protein sequence ID" value="MCH7321070.1"/>
    <property type="molecule type" value="Genomic_DNA"/>
</dbReference>
<evidence type="ECO:0000313" key="2">
    <source>
        <dbReference type="EMBL" id="MCH7321070.1"/>
    </source>
</evidence>
<proteinExistence type="predicted"/>
<dbReference type="Proteomes" id="UP001316087">
    <property type="component" value="Unassembled WGS sequence"/>
</dbReference>
<gene>
    <name evidence="2" type="ORF">LZ480_04125</name>
</gene>
<accession>A0ABS9UAQ4</accession>
<keyword evidence="3" id="KW-1185">Reference proteome</keyword>
<keyword evidence="1" id="KW-0812">Transmembrane</keyword>
<dbReference type="RefSeq" id="WP_241368110.1">
    <property type="nucleotide sequence ID" value="NZ_JAKZFC010000001.1"/>
</dbReference>
<keyword evidence="1" id="KW-1133">Transmembrane helix</keyword>
<dbReference type="Pfam" id="PF06898">
    <property type="entry name" value="YqfD"/>
    <property type="match status" value="1"/>
</dbReference>
<comment type="caution">
    <text evidence="2">The sequence shown here is derived from an EMBL/GenBank/DDBJ whole genome shotgun (WGS) entry which is preliminary data.</text>
</comment>
<evidence type="ECO:0000313" key="3">
    <source>
        <dbReference type="Proteomes" id="UP001316087"/>
    </source>
</evidence>
<organism evidence="2 3">
    <name type="scientific">Solibacillus palustris</name>
    <dbReference type="NCBI Taxonomy" id="2908203"/>
    <lineage>
        <taxon>Bacteria</taxon>
        <taxon>Bacillati</taxon>
        <taxon>Bacillota</taxon>
        <taxon>Bacilli</taxon>
        <taxon>Bacillales</taxon>
        <taxon>Caryophanaceae</taxon>
        <taxon>Solibacillus</taxon>
    </lineage>
</organism>
<protein>
    <submittedName>
        <fullName evidence="2">Sporulation protein YqfD</fullName>
    </submittedName>
</protein>
<sequence length="367" mass="42695">MMNHQIVIISVKQSENVSKFLQQLKLQHIPIRKLGFSKEHLMFEIDVQHLRALRKIRKRYAVKLTIRYKAPHKILQRDGTTLIGLLLLTIVPIILAQFIWRVEIDANTVELVDEMDNYLQSEMKITMPIFKRQFYSDRELRQQLMEHFRQFSWVHITKQGSRVTLTPQLAPKETISLKQSMNQHLIASNSGVITHFDIERGVRKVEPNMTVYKGDTLVSGVLMRDDEVFVVGAQGEVYADYWLETTFSIPKTIEMQVLDEINWDIEINWNQLASSWKEKSLTPLKSLIVHTPSRVFHNKTETISENDIEKVILPLLHEKMIRSLPLKSTIKSEKLLHVYADDDTVKGKVLYLVNENIATPLPIHQGE</sequence>
<dbReference type="InterPro" id="IPR010690">
    <property type="entry name" value="YqfD"/>
</dbReference>
<evidence type="ECO:0000256" key="1">
    <source>
        <dbReference type="SAM" id="Phobius"/>
    </source>
</evidence>